<dbReference type="GO" id="GO:0004842">
    <property type="term" value="F:ubiquitin-protein transferase activity"/>
    <property type="evidence" value="ECO:0007669"/>
    <property type="project" value="TreeGrafter"/>
</dbReference>
<evidence type="ECO:0000256" key="2">
    <source>
        <dbReference type="ARBA" id="ARBA00023043"/>
    </source>
</evidence>
<dbReference type="GO" id="GO:0085020">
    <property type="term" value="P:protein K6-linked ubiquitination"/>
    <property type="evidence" value="ECO:0007669"/>
    <property type="project" value="TreeGrafter"/>
</dbReference>
<dbReference type="GO" id="GO:0031436">
    <property type="term" value="C:BRCA1-BARD1 complex"/>
    <property type="evidence" value="ECO:0007669"/>
    <property type="project" value="TreeGrafter"/>
</dbReference>
<comment type="caution">
    <text evidence="6">The sequence shown here is derived from an EMBL/GenBank/DDBJ whole genome shotgun (WGS) entry which is preliminary data.</text>
</comment>
<feature type="coiled-coil region" evidence="4">
    <location>
        <begin position="1"/>
        <end position="56"/>
    </location>
</feature>
<reference evidence="6 7" key="1">
    <citation type="submission" date="2024-03" db="EMBL/GenBank/DDBJ databases">
        <title>The genome assembly and annotation of the cricket Gryllus longicercus Weissman &amp; Gray.</title>
        <authorList>
            <person name="Szrajer S."/>
            <person name="Gray D."/>
            <person name="Ylla G."/>
        </authorList>
    </citation>
    <scope>NUCLEOTIDE SEQUENCE [LARGE SCALE GENOMIC DNA]</scope>
    <source>
        <strain evidence="6">DAG 2021-001</strain>
        <tissue evidence="6">Whole body minus gut</tissue>
    </source>
</reference>
<keyword evidence="1" id="KW-0677">Repeat</keyword>
<feature type="repeat" description="ANK" evidence="3">
    <location>
        <begin position="426"/>
        <end position="458"/>
    </location>
</feature>
<dbReference type="Proteomes" id="UP001378592">
    <property type="component" value="Unassembled WGS sequence"/>
</dbReference>
<feature type="region of interest" description="Disordered" evidence="5">
    <location>
        <begin position="80"/>
        <end position="137"/>
    </location>
</feature>
<feature type="compositionally biased region" description="Polar residues" evidence="5">
    <location>
        <begin position="101"/>
        <end position="118"/>
    </location>
</feature>
<feature type="repeat" description="ANK" evidence="3">
    <location>
        <begin position="234"/>
        <end position="266"/>
    </location>
</feature>
<organism evidence="6 7">
    <name type="scientific">Gryllus longicercus</name>
    <dbReference type="NCBI Taxonomy" id="2509291"/>
    <lineage>
        <taxon>Eukaryota</taxon>
        <taxon>Metazoa</taxon>
        <taxon>Ecdysozoa</taxon>
        <taxon>Arthropoda</taxon>
        <taxon>Hexapoda</taxon>
        <taxon>Insecta</taxon>
        <taxon>Pterygota</taxon>
        <taxon>Neoptera</taxon>
        <taxon>Polyneoptera</taxon>
        <taxon>Orthoptera</taxon>
        <taxon>Ensifera</taxon>
        <taxon>Gryllidea</taxon>
        <taxon>Grylloidea</taxon>
        <taxon>Gryllidae</taxon>
        <taxon>Gryllinae</taxon>
        <taxon>Gryllus</taxon>
    </lineage>
</organism>
<keyword evidence="4" id="KW-0175">Coiled coil</keyword>
<dbReference type="PROSITE" id="PS50297">
    <property type="entry name" value="ANK_REP_REGION"/>
    <property type="match status" value="6"/>
</dbReference>
<dbReference type="InterPro" id="IPR002110">
    <property type="entry name" value="Ankyrin_rpt"/>
</dbReference>
<evidence type="ECO:0000313" key="7">
    <source>
        <dbReference type="Proteomes" id="UP001378592"/>
    </source>
</evidence>
<gene>
    <name evidence="6" type="ORF">R5R35_006560</name>
</gene>
<evidence type="ECO:0000256" key="1">
    <source>
        <dbReference type="ARBA" id="ARBA00022737"/>
    </source>
</evidence>
<proteinExistence type="predicted"/>
<dbReference type="Gene3D" id="1.25.40.20">
    <property type="entry name" value="Ankyrin repeat-containing domain"/>
    <property type="match status" value="2"/>
</dbReference>
<dbReference type="PROSITE" id="PS50088">
    <property type="entry name" value="ANK_REPEAT"/>
    <property type="match status" value="6"/>
</dbReference>
<keyword evidence="2 3" id="KW-0040">ANK repeat</keyword>
<dbReference type="SUPFAM" id="SSF48403">
    <property type="entry name" value="Ankyrin repeat"/>
    <property type="match status" value="1"/>
</dbReference>
<name>A0AAN9VB62_9ORTH</name>
<dbReference type="InterPro" id="IPR036770">
    <property type="entry name" value="Ankyrin_rpt-contain_sf"/>
</dbReference>
<dbReference type="Pfam" id="PF00023">
    <property type="entry name" value="Ank"/>
    <property type="match status" value="2"/>
</dbReference>
<feature type="repeat" description="ANK" evidence="3">
    <location>
        <begin position="201"/>
        <end position="233"/>
    </location>
</feature>
<dbReference type="EMBL" id="JAZDUA010000308">
    <property type="protein sequence ID" value="KAK7861640.1"/>
    <property type="molecule type" value="Genomic_DNA"/>
</dbReference>
<evidence type="ECO:0000256" key="4">
    <source>
        <dbReference type="SAM" id="Coils"/>
    </source>
</evidence>
<sequence length="498" mass="53282">METKTSERDQLAVQMGNLEERFTNVQERLSHVEGQLANVEEVFERLVDKIETEIEKRLQQKLVIIIPQLEELLASRQASCAPSNPVDRFPPAQAPSLPAIASSSKPSLNVEDSASTSAAGLPAQPIQSFPSTSRDSPTSLLEAVRKADLSAVHSFVSSGGNVNAQDTFGNTPLHVAANNGSTNIANVLLAHGAALDLCGQQGRTALHYAAANGFSQMVARLLAARATVDPRDAQGFTPLALAARGGHVASVQILADMGASTESAAEDGETPLLTAVKNQRRGVVQMLVKKGASPTTKNPKGESPLFFASAVGYEDMLREMLQGVENMEREEVERSLKVASSARAVWIFAEAAEDLVIGQAGRDAFFVSVCEGRHEALRGFLQLGINPNTMNEFGFAGLHLAASNGHNECVRELLAAGADVNIMNASGETPLHLAAMYGKKNCIVGLIEGGADMSIRLYNSFHSPLPVDYANQYKRTDCVLELLKRMEQVNAQKGSSRP</sequence>
<evidence type="ECO:0000256" key="5">
    <source>
        <dbReference type="SAM" id="MobiDB-lite"/>
    </source>
</evidence>
<dbReference type="Pfam" id="PF12796">
    <property type="entry name" value="Ank_2"/>
    <property type="match status" value="2"/>
</dbReference>
<keyword evidence="7" id="KW-1185">Reference proteome</keyword>
<dbReference type="PANTHER" id="PTHR24171">
    <property type="entry name" value="ANKYRIN REPEAT DOMAIN-CONTAINING PROTEIN 39-RELATED"/>
    <property type="match status" value="1"/>
</dbReference>
<dbReference type="SMART" id="SM00248">
    <property type="entry name" value="ANK"/>
    <property type="match status" value="10"/>
</dbReference>
<protein>
    <recommendedName>
        <fullName evidence="8">Ankyrin repeat protein</fullName>
    </recommendedName>
</protein>
<feature type="repeat" description="ANK" evidence="3">
    <location>
        <begin position="168"/>
        <end position="200"/>
    </location>
</feature>
<accession>A0AAN9VB62</accession>
<evidence type="ECO:0000313" key="6">
    <source>
        <dbReference type="EMBL" id="KAK7861640.1"/>
    </source>
</evidence>
<evidence type="ECO:0000256" key="3">
    <source>
        <dbReference type="PROSITE-ProRule" id="PRU00023"/>
    </source>
</evidence>
<dbReference type="GO" id="GO:0070531">
    <property type="term" value="C:BRCA1-A complex"/>
    <property type="evidence" value="ECO:0007669"/>
    <property type="project" value="TreeGrafter"/>
</dbReference>
<feature type="repeat" description="ANK" evidence="3">
    <location>
        <begin position="393"/>
        <end position="425"/>
    </location>
</feature>
<feature type="compositionally biased region" description="Polar residues" evidence="5">
    <location>
        <begin position="125"/>
        <end position="137"/>
    </location>
</feature>
<dbReference type="PRINTS" id="PR01415">
    <property type="entry name" value="ANKYRIN"/>
</dbReference>
<evidence type="ECO:0008006" key="8">
    <source>
        <dbReference type="Google" id="ProtNLM"/>
    </source>
</evidence>
<feature type="repeat" description="ANK" evidence="3">
    <location>
        <begin position="267"/>
        <end position="299"/>
    </location>
</feature>
<dbReference type="AlphaFoldDB" id="A0AAN9VB62"/>